<dbReference type="PANTHER" id="PTHR47020:SF1">
    <property type="entry name" value="HILLARIN"/>
    <property type="match status" value="1"/>
</dbReference>
<feature type="compositionally biased region" description="Polar residues" evidence="1">
    <location>
        <begin position="1125"/>
        <end position="1139"/>
    </location>
</feature>
<dbReference type="AlphaFoldDB" id="A0A8B8CF25"/>
<organism evidence="3 4">
    <name type="scientific">Crassostrea virginica</name>
    <name type="common">Eastern oyster</name>
    <dbReference type="NCBI Taxonomy" id="6565"/>
    <lineage>
        <taxon>Eukaryota</taxon>
        <taxon>Metazoa</taxon>
        <taxon>Spiralia</taxon>
        <taxon>Lophotrochozoa</taxon>
        <taxon>Mollusca</taxon>
        <taxon>Bivalvia</taxon>
        <taxon>Autobranchia</taxon>
        <taxon>Pteriomorphia</taxon>
        <taxon>Ostreida</taxon>
        <taxon>Ostreoidea</taxon>
        <taxon>Ostreidae</taxon>
        <taxon>Crassostrea</taxon>
    </lineage>
</organism>
<dbReference type="Pfam" id="PF23265">
    <property type="entry name" value="Ig-like_KY"/>
    <property type="match status" value="2"/>
</dbReference>
<feature type="compositionally biased region" description="Acidic residues" evidence="1">
    <location>
        <begin position="9"/>
        <end position="21"/>
    </location>
</feature>
<feature type="compositionally biased region" description="Polar residues" evidence="1">
    <location>
        <begin position="1057"/>
        <end position="1076"/>
    </location>
</feature>
<feature type="compositionally biased region" description="Basic residues" evidence="1">
    <location>
        <begin position="26"/>
        <end position="41"/>
    </location>
</feature>
<accession>A0A8B8CF25</accession>
<name>A0A8B8CF25_CRAVI</name>
<dbReference type="RefSeq" id="XP_022313784.1">
    <property type="nucleotide sequence ID" value="XM_022458076.1"/>
</dbReference>
<dbReference type="Proteomes" id="UP000694844">
    <property type="component" value="Chromosome 2"/>
</dbReference>
<feature type="region of interest" description="Disordered" evidence="1">
    <location>
        <begin position="1057"/>
        <end position="1141"/>
    </location>
</feature>
<dbReference type="KEGG" id="cvn:111118556"/>
<dbReference type="PANTHER" id="PTHR47020">
    <property type="entry name" value="HILLARIN"/>
    <property type="match status" value="1"/>
</dbReference>
<dbReference type="OrthoDB" id="6129702at2759"/>
<dbReference type="InterPro" id="IPR053041">
    <property type="entry name" value="Transglut-like_Superfamily_Mod"/>
</dbReference>
<dbReference type="GeneID" id="111118556"/>
<feature type="domain" description="KY-like immunoglobulin-like" evidence="2">
    <location>
        <begin position="422"/>
        <end position="528"/>
    </location>
</feature>
<protein>
    <submittedName>
        <fullName evidence="4">Uncharacterized protein LOC111118556</fullName>
    </submittedName>
</protein>
<evidence type="ECO:0000256" key="1">
    <source>
        <dbReference type="SAM" id="MobiDB-lite"/>
    </source>
</evidence>
<sequence>MGSGASQLEEPEEDFIEEENPEPVKKPKPKKKTKRNSRKGNKNPQTEVPSTTKEELLADVDFSYIDQHAFNAPHELLYSSFVELADYLTDEGAWQDDLVKVRSVFRWITSYNLKKMQIDSNPPADTVLEYLSKIQCNIGNHANLFYILCQMVDVPCVIVDGMTKSSAYKLGEPLNKKAIKAQWNAVYVKDEWRLIDVYWATTCVEINSGDTPGEVRHVTYTRKKVDRRVKLEHREPVDECYFFTEPYHLIWTHLPDDEAWQLLPHTLKEAEFEKLVYVRERMHELEVDFPAKKNRRVIVLLKQGIGHIELDLPPKRSKFLRFKFAFYRSKGSMDDDKDIDVLLNNCVKMKQTGTNLFFDFDVPVCGIFNFEIYGKDANHPDLQEFDLMCTYSVRSPVPEKKLLPLPDNPDIGWGPNMTTLKSGIKPITHKKSKIVTDDGVIEIKIQAPKESNLKMEIRSGVVDDATLTKYAIVRWEDGHYIINTRLPKAGHYIMKINARNVKKGTEAENVLNYIIKHNGVQEIDSPFPHIEAGFLGPSDNAESLGARAVFSETIVKTKKGEAVVEIEADETAEILHETDCTSDEARGSMIATASKEGRLRSYNMELPVAGEYSLNIYAKQESNMTHIFSYLIISAGKQKKALGNKSDRSKSRGSLTNKSGVSDVANIPVSNKSNTQRLITKTFRTKEVELYVPAPDDVTNVVAILTPKENPTNTTNVVSLRKDGSNWFNVPLAAVGEYAFDVVTQNPDSSVTYIAKYKIRRLDINSAEANEPEQSAFDPDAHFKARGRIKIEKKQEMIQSLEEAIDAKNPGRIERAMILYTANVSNNNHDLLLEKAEQTMKALSVRKDLLSAYEKRHIPTLERRLNRARACNYNNILDSEIVLASRLLERLNSLKNLRKEVMMTDTKALTELKRYTAPPAGIHEVMSCTLLLLGHPPWEIDTWQKCQGIISRTGKESIKFKMADFDPRDVPLDVALDGKDLIDPYSEKQIHDVSPTAAAFHYWGSKQLKEVESTAVSLGGRNFAPDEAQELETIAESENSDGASTEVLPLTQENLNQFDNNTKQNGHPPFNKTSGIRPNGHGPPSTAQTQSNKTGTVSRPLSDKTGLTNGTARTTPPLPLITPRGSNSYGSTTPSTLTPRGNKIFEYRNTKKKGFVNLRKLGIIPDWKG</sequence>
<feature type="domain" description="KY-like immunoglobulin-like" evidence="2">
    <location>
        <begin position="270"/>
        <end position="406"/>
    </location>
</feature>
<reference evidence="4" key="1">
    <citation type="submission" date="2025-08" db="UniProtKB">
        <authorList>
            <consortium name="RefSeq"/>
        </authorList>
    </citation>
    <scope>IDENTIFICATION</scope>
    <source>
        <tissue evidence="4">Whole sample</tissue>
    </source>
</reference>
<dbReference type="InterPro" id="IPR056564">
    <property type="entry name" value="Ig-like_KY"/>
</dbReference>
<evidence type="ECO:0000313" key="3">
    <source>
        <dbReference type="Proteomes" id="UP000694844"/>
    </source>
</evidence>
<gene>
    <name evidence="4" type="primary">LOC111118556</name>
</gene>
<feature type="region of interest" description="Disordered" evidence="1">
    <location>
        <begin position="1"/>
        <end position="52"/>
    </location>
</feature>
<dbReference type="SUPFAM" id="SSF54001">
    <property type="entry name" value="Cysteine proteinases"/>
    <property type="match status" value="1"/>
</dbReference>
<feature type="region of interest" description="Disordered" evidence="1">
    <location>
        <begin position="642"/>
        <end position="668"/>
    </location>
</feature>
<keyword evidence="3" id="KW-1185">Reference proteome</keyword>
<dbReference type="InterPro" id="IPR038765">
    <property type="entry name" value="Papain-like_cys_pep_sf"/>
</dbReference>
<dbReference type="Gene3D" id="1.20.920.20">
    <property type="match status" value="1"/>
</dbReference>
<proteinExistence type="predicted"/>
<feature type="compositionally biased region" description="Polar residues" evidence="1">
    <location>
        <begin position="1085"/>
        <end position="1110"/>
    </location>
</feature>
<evidence type="ECO:0000259" key="2">
    <source>
        <dbReference type="Pfam" id="PF23265"/>
    </source>
</evidence>
<evidence type="ECO:0000313" key="4">
    <source>
        <dbReference type="RefSeq" id="XP_022313784.1"/>
    </source>
</evidence>